<comment type="caution">
    <text evidence="1">The sequence shown here is derived from an EMBL/GenBank/DDBJ whole genome shotgun (WGS) entry which is preliminary data.</text>
</comment>
<proteinExistence type="predicted"/>
<dbReference type="Proteomes" id="UP001055879">
    <property type="component" value="Linkage Group LG05"/>
</dbReference>
<keyword evidence="2" id="KW-1185">Reference proteome</keyword>
<evidence type="ECO:0000313" key="2">
    <source>
        <dbReference type="Proteomes" id="UP001055879"/>
    </source>
</evidence>
<accession>A0ACB9C6X0</accession>
<reference evidence="2" key="1">
    <citation type="journal article" date="2022" name="Mol. Ecol. Resour.">
        <title>The genomes of chicory, endive, great burdock and yacon provide insights into Asteraceae palaeo-polyploidization history and plant inulin production.</title>
        <authorList>
            <person name="Fan W."/>
            <person name="Wang S."/>
            <person name="Wang H."/>
            <person name="Wang A."/>
            <person name="Jiang F."/>
            <person name="Liu H."/>
            <person name="Zhao H."/>
            <person name="Xu D."/>
            <person name="Zhang Y."/>
        </authorList>
    </citation>
    <scope>NUCLEOTIDE SEQUENCE [LARGE SCALE GENOMIC DNA]</scope>
    <source>
        <strain evidence="2">cv. Niubang</strain>
    </source>
</reference>
<organism evidence="1 2">
    <name type="scientific">Arctium lappa</name>
    <name type="common">Greater burdock</name>
    <name type="synonym">Lappa major</name>
    <dbReference type="NCBI Taxonomy" id="4217"/>
    <lineage>
        <taxon>Eukaryota</taxon>
        <taxon>Viridiplantae</taxon>
        <taxon>Streptophyta</taxon>
        <taxon>Embryophyta</taxon>
        <taxon>Tracheophyta</taxon>
        <taxon>Spermatophyta</taxon>
        <taxon>Magnoliopsida</taxon>
        <taxon>eudicotyledons</taxon>
        <taxon>Gunneridae</taxon>
        <taxon>Pentapetalae</taxon>
        <taxon>asterids</taxon>
        <taxon>campanulids</taxon>
        <taxon>Asterales</taxon>
        <taxon>Asteraceae</taxon>
        <taxon>Carduoideae</taxon>
        <taxon>Cardueae</taxon>
        <taxon>Arctiinae</taxon>
        <taxon>Arctium</taxon>
    </lineage>
</organism>
<protein>
    <submittedName>
        <fullName evidence="1">Uncharacterized protein</fullName>
    </submittedName>
</protein>
<name>A0ACB9C6X0_ARCLA</name>
<reference evidence="1 2" key="2">
    <citation type="journal article" date="2022" name="Mol. Ecol. Resour.">
        <title>The genomes of chicory, endive, great burdock and yacon provide insights into Asteraceae paleo-polyploidization history and plant inulin production.</title>
        <authorList>
            <person name="Fan W."/>
            <person name="Wang S."/>
            <person name="Wang H."/>
            <person name="Wang A."/>
            <person name="Jiang F."/>
            <person name="Liu H."/>
            <person name="Zhao H."/>
            <person name="Xu D."/>
            <person name="Zhang Y."/>
        </authorList>
    </citation>
    <scope>NUCLEOTIDE SEQUENCE [LARGE SCALE GENOMIC DNA]</scope>
    <source>
        <strain evidence="2">cv. Niubang</strain>
    </source>
</reference>
<evidence type="ECO:0000313" key="1">
    <source>
        <dbReference type="EMBL" id="KAI3730016.1"/>
    </source>
</evidence>
<gene>
    <name evidence="1" type="ORF">L6452_18692</name>
</gene>
<dbReference type="EMBL" id="CM042051">
    <property type="protein sequence ID" value="KAI3730016.1"/>
    <property type="molecule type" value="Genomic_DNA"/>
</dbReference>
<sequence>MSKTLTSLASILLLSLCVSAFDKGFSSCNCEIEGFFGNRSNVEVKNNTLDCVNYPSVHLRLLLSAVLFPATATMEPDVSIDTSSIIRIAVLPIGTIHLHLFRKYAGMLGRHHKIELSTITSFYTEHQKSPFSQQPWESGSLKFKFIVGGSPPSPWEDFQSNRKIHGVIGICHCPSSPDLDSVVEQFAAACKGYSSSLVQRCFAFSPGDTQLADGNNKGNKLVLFPPADQRTQEIHLQTMMQDIAASLLMDFEKWVLQAESGGTILKTPLDSQASLSSEEVIKAKKRRLGRAQKTIGDYCLLAGSPVDANAHYSTALELARLTGDYFWYAGALEGGVCALLMDKAVQRDPIIEEEVKYRYNSVILHYRKSFIQDNAQRVSPLSFELEATLKLARFLCRRELAKEVVELLTSAADGAKSLIDASDRLILYVEIARLYGTLGYHRKAAFFSRQVAQLYLQQENSLAAISAMQVLALTTKAYRVQSRASIPKNAVYNDIGPSTADGGKMHHHLVVSLFESQWSTLQMVVLKEILLSAVRAGDPLAAWSAAARLLRSYYPLITPSGQNGLASALNNSAERLPSGTHCADPALPFVRLHSFPLHPSQMDIIKRNHGREDWWAGSAPSGPFIYTPFSKGDSVNSSKQELVWVVGEPVQVLVELANPCGFDLLVNSIYLSVHSGNFDAFPISVTLPPNSSKVISLSGIPTKVGPVNIPGCLVHCFGVITEHFFKDVDNLLLGAAQGLVISDPFRCCGSGKLKTTTVPNITVVPSLPLLVSHIVGGDGAVILYEGEIRDLWISVANAGTVPVEQAHISLSGKNQDSVISIGYEALKSALPLKPGAEVTIPVTLKAWQLGLVDLDNIASKSTSVKATRPLKDASSPMLLIHYAGPVENHGESPESVNALPPGRRLVTPLNICVLQGLSFVKARLLSMEIPAHVGEITENALDGVSADNSSDSSRHAADRLVKIDPYRGSWGLRFLELELSNPTNVVFEVGVSVQLENGSIEDNCSEFDYPKTRIDRDYTARVLIPLEHFKLPVLDGSFLVTNSRSNGDGGKSASFSEKNKKAELNASIKNLISKIKVRWLSGRNSSGELHIKDATQAALQTSVMDVLLPDPLTFSFRLVKDGLEEVEKKDTPSKGPVLAHDMTPMEVLVRNNTKDSISMSLSITCRDVAGENCIEGTNSAVLWSGALSGMKVDVPPLEEIKHSFCLYFLVPGEYTLLAAAVIDDPNEILRARARSSSPDEPIFCRGPPYHVRVDGTL</sequence>